<reference evidence="2" key="1">
    <citation type="submission" date="2022-10" db="EMBL/GenBank/DDBJ databases">
        <authorList>
            <person name="Chen Y."/>
            <person name="Dougan E. K."/>
            <person name="Chan C."/>
            <person name="Rhodes N."/>
            <person name="Thang M."/>
        </authorList>
    </citation>
    <scope>NUCLEOTIDE SEQUENCE</scope>
</reference>
<dbReference type="EMBL" id="CAMXCT010002290">
    <property type="protein sequence ID" value="CAI3997100.1"/>
    <property type="molecule type" value="Genomic_DNA"/>
</dbReference>
<sequence length="145" mass="15848">LHVNPLQSSAATLCPWRAPSEMTSSTWVTWASGFSVSRTSNVGHWVTSGDVLRDFFQNSTTIICLFLFIVSYCWLLLESIIWDDRVLAGGILLVLGLSIFNLGVRSGLLLGEELGLTLLQKGSKVSPRGAWGTEKTGDVHRKLGI</sequence>
<evidence type="ECO:0000313" key="3">
    <source>
        <dbReference type="EMBL" id="CAL1150475.1"/>
    </source>
</evidence>
<feature type="transmembrane region" description="Helical" evidence="1">
    <location>
        <begin position="86"/>
        <end position="104"/>
    </location>
</feature>
<keyword evidence="1" id="KW-0812">Transmembrane</keyword>
<dbReference type="EMBL" id="CAMXCT030002290">
    <property type="protein sequence ID" value="CAL4784412.1"/>
    <property type="molecule type" value="Genomic_DNA"/>
</dbReference>
<comment type="caution">
    <text evidence="2">The sequence shown here is derived from an EMBL/GenBank/DDBJ whole genome shotgun (WGS) entry which is preliminary data.</text>
</comment>
<protein>
    <submittedName>
        <fullName evidence="2">Uncharacterized protein</fullName>
    </submittedName>
</protein>
<accession>A0A9P1G444</accession>
<evidence type="ECO:0000256" key="1">
    <source>
        <dbReference type="SAM" id="Phobius"/>
    </source>
</evidence>
<name>A0A9P1G444_9DINO</name>
<feature type="non-terminal residue" evidence="2">
    <location>
        <position position="1"/>
    </location>
</feature>
<dbReference type="AlphaFoldDB" id="A0A9P1G444"/>
<keyword evidence="4" id="KW-1185">Reference proteome</keyword>
<reference evidence="3" key="2">
    <citation type="submission" date="2024-04" db="EMBL/GenBank/DDBJ databases">
        <authorList>
            <person name="Chen Y."/>
            <person name="Shah S."/>
            <person name="Dougan E. K."/>
            <person name="Thang M."/>
            <person name="Chan C."/>
        </authorList>
    </citation>
    <scope>NUCLEOTIDE SEQUENCE [LARGE SCALE GENOMIC DNA]</scope>
</reference>
<gene>
    <name evidence="2" type="ORF">C1SCF055_LOCUS23515</name>
</gene>
<feature type="transmembrane region" description="Helical" evidence="1">
    <location>
        <begin position="55"/>
        <end position="77"/>
    </location>
</feature>
<dbReference type="Proteomes" id="UP001152797">
    <property type="component" value="Unassembled WGS sequence"/>
</dbReference>
<keyword evidence="1" id="KW-0472">Membrane</keyword>
<organism evidence="2">
    <name type="scientific">Cladocopium goreaui</name>
    <dbReference type="NCBI Taxonomy" id="2562237"/>
    <lineage>
        <taxon>Eukaryota</taxon>
        <taxon>Sar</taxon>
        <taxon>Alveolata</taxon>
        <taxon>Dinophyceae</taxon>
        <taxon>Suessiales</taxon>
        <taxon>Symbiodiniaceae</taxon>
        <taxon>Cladocopium</taxon>
    </lineage>
</organism>
<evidence type="ECO:0000313" key="2">
    <source>
        <dbReference type="EMBL" id="CAI3997100.1"/>
    </source>
</evidence>
<proteinExistence type="predicted"/>
<dbReference type="EMBL" id="CAMXCT020002290">
    <property type="protein sequence ID" value="CAL1150475.1"/>
    <property type="molecule type" value="Genomic_DNA"/>
</dbReference>
<evidence type="ECO:0000313" key="4">
    <source>
        <dbReference type="Proteomes" id="UP001152797"/>
    </source>
</evidence>
<keyword evidence="1" id="KW-1133">Transmembrane helix</keyword>